<dbReference type="AlphaFoldDB" id="A0A931I9S5"/>
<protein>
    <submittedName>
        <fullName evidence="5">MCE family protein</fullName>
    </submittedName>
</protein>
<dbReference type="Proteomes" id="UP000655751">
    <property type="component" value="Unassembled WGS sequence"/>
</dbReference>
<gene>
    <name evidence="5" type="ORF">IT779_08455</name>
</gene>
<dbReference type="PANTHER" id="PTHR33371">
    <property type="entry name" value="INTERMEMBRANE PHOSPHOLIPID TRANSPORT SYSTEM BINDING PROTEIN MLAD-RELATED"/>
    <property type="match status" value="1"/>
</dbReference>
<feature type="compositionally biased region" description="Low complexity" evidence="1">
    <location>
        <begin position="391"/>
        <end position="400"/>
    </location>
</feature>
<accession>A0A931I9S5</accession>
<dbReference type="RefSeq" id="WP_196148663.1">
    <property type="nucleotide sequence ID" value="NZ_JADMLG010000003.1"/>
</dbReference>
<dbReference type="InterPro" id="IPR052336">
    <property type="entry name" value="MlaD_Phospholipid_Transporter"/>
</dbReference>
<evidence type="ECO:0000256" key="2">
    <source>
        <dbReference type="SAM" id="Phobius"/>
    </source>
</evidence>
<evidence type="ECO:0000259" key="4">
    <source>
        <dbReference type="Pfam" id="PF11887"/>
    </source>
</evidence>
<name>A0A931I9S5_9NOCA</name>
<keyword evidence="2" id="KW-0812">Transmembrane</keyword>
<dbReference type="Pfam" id="PF02470">
    <property type="entry name" value="MlaD"/>
    <property type="match status" value="1"/>
</dbReference>
<comment type="caution">
    <text evidence="5">The sequence shown here is derived from an EMBL/GenBank/DDBJ whole genome shotgun (WGS) entry which is preliminary data.</text>
</comment>
<dbReference type="PANTHER" id="PTHR33371:SF16">
    <property type="entry name" value="MCE-FAMILY PROTEIN MCE3F"/>
    <property type="match status" value="1"/>
</dbReference>
<reference evidence="5" key="1">
    <citation type="submission" date="2020-11" db="EMBL/GenBank/DDBJ databases">
        <title>Nocardia NEAU-351.nov., a novel actinomycete isolated from the cow dung.</title>
        <authorList>
            <person name="Zhang X."/>
        </authorList>
    </citation>
    <scope>NUCLEOTIDE SEQUENCE</scope>
    <source>
        <strain evidence="5">NEAU-351</strain>
    </source>
</reference>
<evidence type="ECO:0000313" key="6">
    <source>
        <dbReference type="Proteomes" id="UP000655751"/>
    </source>
</evidence>
<proteinExistence type="predicted"/>
<keyword evidence="6" id="KW-1185">Reference proteome</keyword>
<feature type="transmembrane region" description="Helical" evidence="2">
    <location>
        <begin position="28"/>
        <end position="51"/>
    </location>
</feature>
<dbReference type="GO" id="GO:0005576">
    <property type="term" value="C:extracellular region"/>
    <property type="evidence" value="ECO:0007669"/>
    <property type="project" value="TreeGrafter"/>
</dbReference>
<organism evidence="5 6">
    <name type="scientific">Nocardia bovistercoris</name>
    <dbReference type="NCBI Taxonomy" id="2785916"/>
    <lineage>
        <taxon>Bacteria</taxon>
        <taxon>Bacillati</taxon>
        <taxon>Actinomycetota</taxon>
        <taxon>Actinomycetes</taxon>
        <taxon>Mycobacteriales</taxon>
        <taxon>Nocardiaceae</taxon>
        <taxon>Nocardia</taxon>
    </lineage>
</organism>
<feature type="domain" description="Mce/MlaD" evidence="3">
    <location>
        <begin position="59"/>
        <end position="133"/>
    </location>
</feature>
<evidence type="ECO:0000256" key="1">
    <source>
        <dbReference type="SAM" id="MobiDB-lite"/>
    </source>
</evidence>
<evidence type="ECO:0000259" key="3">
    <source>
        <dbReference type="Pfam" id="PF02470"/>
    </source>
</evidence>
<sequence length="426" mass="45255">MTRRRLDLSEHLAVAVVGSVRRVRAHRLAASVIGLVAILAAGSGYLTIGALDFDPFDSPYRVRVELDQSGGLLPGQDVTLRGVRVGRVASVEVDGDTVTAVAAIDSHVRIPDNGEVRAAALSAAGEQYLDFLPETDSGPFLTDGATVHPDRTSAPIPMARMLEKLSGTLVQVDPRKLHDISTELGVSAEGPDKLADIVNGGIFMISTLDGVLPQTVSLIRNSKVVLGTLDDGAPALRRTAEDLSATLGGVTQMSGGFEQLVNRAPETFTTMDAIIAQNSPTMVQLLGNLTTVGQMTRLRVPAFREFFFPQQRAGSTIDAITSAIHDDGVWALVSIYPRYQCDYDVPRRPGSVPNFPAPYLYSDCTDPDPTLLPRGARNAPRPPGWNASVLPPGADPHATADPPPTGKYSIPTPFGGADAPNYIPPN</sequence>
<feature type="region of interest" description="Disordered" evidence="1">
    <location>
        <begin position="370"/>
        <end position="426"/>
    </location>
</feature>
<keyword evidence="2" id="KW-0472">Membrane</keyword>
<dbReference type="InterPro" id="IPR024516">
    <property type="entry name" value="Mce_C"/>
</dbReference>
<dbReference type="InterPro" id="IPR003399">
    <property type="entry name" value="Mce/MlaD"/>
</dbReference>
<dbReference type="EMBL" id="JADMLG010000003">
    <property type="protein sequence ID" value="MBH0776312.1"/>
    <property type="molecule type" value="Genomic_DNA"/>
</dbReference>
<keyword evidence="2" id="KW-1133">Transmembrane helix</keyword>
<feature type="domain" description="Mammalian cell entry C-terminal" evidence="4">
    <location>
        <begin position="141"/>
        <end position="302"/>
    </location>
</feature>
<dbReference type="Pfam" id="PF11887">
    <property type="entry name" value="Mce4_CUP1"/>
    <property type="match status" value="1"/>
</dbReference>
<evidence type="ECO:0000313" key="5">
    <source>
        <dbReference type="EMBL" id="MBH0776312.1"/>
    </source>
</evidence>